<dbReference type="EMBL" id="UOGF01000060">
    <property type="protein sequence ID" value="VAX30370.1"/>
    <property type="molecule type" value="Genomic_DNA"/>
</dbReference>
<dbReference type="InterPro" id="IPR051199">
    <property type="entry name" value="LPS_LOS_Heptosyltrfase"/>
</dbReference>
<dbReference type="PANTHER" id="PTHR30160:SF15">
    <property type="entry name" value="GLYCOSYLTRANSFERASE HI_0523-RELATED"/>
    <property type="match status" value="1"/>
</dbReference>
<evidence type="ECO:0000313" key="3">
    <source>
        <dbReference type="EMBL" id="VAX30370.1"/>
    </source>
</evidence>
<dbReference type="CDD" id="cd03789">
    <property type="entry name" value="GT9_LPS_heptosyltransferase"/>
    <property type="match status" value="1"/>
</dbReference>
<dbReference type="Gene3D" id="3.40.50.2000">
    <property type="entry name" value="Glycogen Phosphorylase B"/>
    <property type="match status" value="2"/>
</dbReference>
<reference evidence="3" key="1">
    <citation type="submission" date="2018-06" db="EMBL/GenBank/DDBJ databases">
        <authorList>
            <person name="Zhirakovskaya E."/>
        </authorList>
    </citation>
    <scope>NUCLEOTIDE SEQUENCE</scope>
</reference>
<dbReference type="Pfam" id="PF01075">
    <property type="entry name" value="Glyco_transf_9"/>
    <property type="match status" value="1"/>
</dbReference>
<proteinExistence type="predicted"/>
<organism evidence="3">
    <name type="scientific">hydrothermal vent metagenome</name>
    <dbReference type="NCBI Taxonomy" id="652676"/>
    <lineage>
        <taxon>unclassified sequences</taxon>
        <taxon>metagenomes</taxon>
        <taxon>ecological metagenomes</taxon>
    </lineage>
</organism>
<keyword evidence="2 3" id="KW-0808">Transferase</keyword>
<protein>
    <submittedName>
        <fullName evidence="3">ADP-heptose--lipooligosaccharide heptosyltransferase II</fullName>
    </submittedName>
</protein>
<name>A0A3B1D608_9ZZZZ</name>
<dbReference type="InterPro" id="IPR002201">
    <property type="entry name" value="Glyco_trans_9"/>
</dbReference>
<dbReference type="PANTHER" id="PTHR30160">
    <property type="entry name" value="TETRAACYLDISACCHARIDE 4'-KINASE-RELATED"/>
    <property type="match status" value="1"/>
</dbReference>
<evidence type="ECO:0000256" key="2">
    <source>
        <dbReference type="ARBA" id="ARBA00022679"/>
    </source>
</evidence>
<dbReference type="GO" id="GO:0008713">
    <property type="term" value="F:ADP-heptose-lipopolysaccharide heptosyltransferase activity"/>
    <property type="evidence" value="ECO:0007669"/>
    <property type="project" value="TreeGrafter"/>
</dbReference>
<gene>
    <name evidence="3" type="ORF">MNBD_NITROSPIRAE01-670</name>
</gene>
<dbReference type="GO" id="GO:0009244">
    <property type="term" value="P:lipopolysaccharide core region biosynthetic process"/>
    <property type="evidence" value="ECO:0007669"/>
    <property type="project" value="TreeGrafter"/>
</dbReference>
<dbReference type="SUPFAM" id="SSF53756">
    <property type="entry name" value="UDP-Glycosyltransferase/glycogen phosphorylase"/>
    <property type="match status" value="1"/>
</dbReference>
<accession>A0A3B1D608</accession>
<dbReference type="AlphaFoldDB" id="A0A3B1D608"/>
<evidence type="ECO:0000256" key="1">
    <source>
        <dbReference type="ARBA" id="ARBA00022676"/>
    </source>
</evidence>
<dbReference type="GO" id="GO:0005829">
    <property type="term" value="C:cytosol"/>
    <property type="evidence" value="ECO:0007669"/>
    <property type="project" value="TreeGrafter"/>
</dbReference>
<keyword evidence="1" id="KW-0328">Glycosyltransferase</keyword>
<sequence length="340" mass="38475">MKKILIIRNDKLGDFMLAYPSFALLKENMPDTILAALVPAYTQEMAEACPWIDQVLIDPTPESKWHSGFSLAKIFQDEQFDAVITLYSRARVGLAAVLASIPYRLAPASKFAQVFYNHRLTQRRSRSEKPEHEYNQDLVRHFLKQQNIPILKNPKPPFLRFSDQETEEKKRHFCHQNKIDPNHLLIFMHPGSGGSANNLSLAQYAKLAKNLESKQGHNIVLTAGPGELKAAKSLSTLLNQTPHLIFESKKGLRHFAQHIQFADLFISGSTGPLHIAGALDTPTAAFYPQRRSATALRWQTLNSPRNRLSFSPTTIDQREESLNINVDEAARLISEKFLLK</sequence>